<sequence>MTSIYFHVALQQKMSDVIHTVGPVARGHVGPAETNDLTSCYQNSLRLVKEHCLSTVAFPCISTGIYGFPNDPAADIALKTVKSWIEDNSDMITRVIFCVFLETDFNLYKKKMSAIFQDSDMEVSEEQLKEDNTAPSTNSTTKEESEDGNMGKEETGDEEEGANDAEGNEDVEMASQNPEEDLGDEEPNQEETTVKNENQETKEDVVINNDTAEDKDTNKEKNKGDKAEEGQPAAKTEDDTAATVEMEDVSEINDTGTSNGEEMKDHVESSEEPDSIPTDSNHSKDTDEKKE</sequence>
<dbReference type="PANTHER" id="PTHR11106">
    <property type="entry name" value="GANGLIOSIDE INDUCED DIFFERENTIATION ASSOCIATED PROTEIN 2-RELATED"/>
    <property type="match status" value="1"/>
</dbReference>
<accession>A0AAV6S7C3</accession>
<dbReference type="GO" id="GO:0006974">
    <property type="term" value="P:DNA damage response"/>
    <property type="evidence" value="ECO:0007669"/>
    <property type="project" value="TreeGrafter"/>
</dbReference>
<feature type="compositionally biased region" description="Basic and acidic residues" evidence="1">
    <location>
        <begin position="212"/>
        <end position="229"/>
    </location>
</feature>
<dbReference type="Proteomes" id="UP000693946">
    <property type="component" value="Linkage Group LG15"/>
</dbReference>
<dbReference type="GO" id="GO:0140291">
    <property type="term" value="P:peptidyl-glutamate ADP-deribosylation"/>
    <property type="evidence" value="ECO:0007669"/>
    <property type="project" value="TreeGrafter"/>
</dbReference>
<evidence type="ECO:0000259" key="2">
    <source>
        <dbReference type="PROSITE" id="PS51154"/>
    </source>
</evidence>
<evidence type="ECO:0000313" key="4">
    <source>
        <dbReference type="Proteomes" id="UP000693946"/>
    </source>
</evidence>
<dbReference type="PROSITE" id="PS51154">
    <property type="entry name" value="MACRO"/>
    <property type="match status" value="1"/>
</dbReference>
<organism evidence="3 4">
    <name type="scientific">Solea senegalensis</name>
    <name type="common">Senegalese sole</name>
    <dbReference type="NCBI Taxonomy" id="28829"/>
    <lineage>
        <taxon>Eukaryota</taxon>
        <taxon>Metazoa</taxon>
        <taxon>Chordata</taxon>
        <taxon>Craniata</taxon>
        <taxon>Vertebrata</taxon>
        <taxon>Euteleostomi</taxon>
        <taxon>Actinopterygii</taxon>
        <taxon>Neopterygii</taxon>
        <taxon>Teleostei</taxon>
        <taxon>Neoteleostei</taxon>
        <taxon>Acanthomorphata</taxon>
        <taxon>Carangaria</taxon>
        <taxon>Pleuronectiformes</taxon>
        <taxon>Pleuronectoidei</taxon>
        <taxon>Soleidae</taxon>
        <taxon>Solea</taxon>
    </lineage>
</organism>
<dbReference type="GO" id="GO:0140293">
    <property type="term" value="F:ADP-ribosylglutamate hydrolase activity"/>
    <property type="evidence" value="ECO:0007669"/>
    <property type="project" value="TreeGrafter"/>
</dbReference>
<dbReference type="AlphaFoldDB" id="A0AAV6S7C3"/>
<evidence type="ECO:0000256" key="1">
    <source>
        <dbReference type="SAM" id="MobiDB-lite"/>
    </source>
</evidence>
<feature type="compositionally biased region" description="Basic and acidic residues" evidence="1">
    <location>
        <begin position="281"/>
        <end position="291"/>
    </location>
</feature>
<keyword evidence="4" id="KW-1185">Reference proteome</keyword>
<proteinExistence type="predicted"/>
<gene>
    <name evidence="3" type="ORF">JOB18_012099</name>
</gene>
<dbReference type="Pfam" id="PF01661">
    <property type="entry name" value="Macro"/>
    <property type="match status" value="1"/>
</dbReference>
<comment type="caution">
    <text evidence="3">The sequence shown here is derived from an EMBL/GenBank/DDBJ whole genome shotgun (WGS) entry which is preliminary data.</text>
</comment>
<dbReference type="InterPro" id="IPR002589">
    <property type="entry name" value="Macro_dom"/>
</dbReference>
<dbReference type="GO" id="GO:0005654">
    <property type="term" value="C:nucleoplasm"/>
    <property type="evidence" value="ECO:0007669"/>
    <property type="project" value="TreeGrafter"/>
</dbReference>
<dbReference type="PANTHER" id="PTHR11106:SF104">
    <property type="entry name" value="ADP-RIBOSE GLYCOHYDROLASE MACROD2"/>
    <property type="match status" value="1"/>
</dbReference>
<dbReference type="GO" id="GO:0042278">
    <property type="term" value="P:purine nucleoside metabolic process"/>
    <property type="evidence" value="ECO:0007669"/>
    <property type="project" value="TreeGrafter"/>
</dbReference>
<name>A0AAV6S7C3_SOLSE</name>
<feature type="region of interest" description="Disordered" evidence="1">
    <location>
        <begin position="123"/>
        <end position="291"/>
    </location>
</feature>
<protein>
    <recommendedName>
        <fullName evidence="2">Macro domain-containing protein</fullName>
    </recommendedName>
</protein>
<feature type="compositionally biased region" description="Basic and acidic residues" evidence="1">
    <location>
        <begin position="192"/>
        <end position="205"/>
    </location>
</feature>
<dbReference type="EMBL" id="JAGKHQ010000007">
    <property type="protein sequence ID" value="KAG7511846.1"/>
    <property type="molecule type" value="Genomic_DNA"/>
</dbReference>
<feature type="domain" description="Macro" evidence="2">
    <location>
        <begin position="1"/>
        <end position="116"/>
    </location>
</feature>
<feature type="compositionally biased region" description="Acidic residues" evidence="1">
    <location>
        <begin position="155"/>
        <end position="189"/>
    </location>
</feature>
<evidence type="ECO:0000313" key="3">
    <source>
        <dbReference type="EMBL" id="KAG7511846.1"/>
    </source>
</evidence>
<reference evidence="3 4" key="1">
    <citation type="journal article" date="2021" name="Sci. Rep.">
        <title>Chromosome anchoring in Senegalese sole (Solea senegalensis) reveals sex-associated markers and genome rearrangements in flatfish.</title>
        <authorList>
            <person name="Guerrero-Cozar I."/>
            <person name="Gomez-Garrido J."/>
            <person name="Berbel C."/>
            <person name="Martinez-Blanch J.F."/>
            <person name="Alioto T."/>
            <person name="Claros M.G."/>
            <person name="Gagnaire P.A."/>
            <person name="Manchado M."/>
        </authorList>
    </citation>
    <scope>NUCLEOTIDE SEQUENCE [LARGE SCALE GENOMIC DNA]</scope>
    <source>
        <strain evidence="3">Sse05_10M</strain>
    </source>
</reference>